<evidence type="ECO:0000313" key="7">
    <source>
        <dbReference type="Proteomes" id="UP001177003"/>
    </source>
</evidence>
<evidence type="ECO:0000259" key="5">
    <source>
        <dbReference type="PROSITE" id="PS50102"/>
    </source>
</evidence>
<dbReference type="Pfam" id="PF00076">
    <property type="entry name" value="RRM_1"/>
    <property type="match status" value="1"/>
</dbReference>
<dbReference type="AlphaFoldDB" id="A0AA35VD29"/>
<organism evidence="6 7">
    <name type="scientific">Lactuca saligna</name>
    <name type="common">Willowleaf lettuce</name>
    <dbReference type="NCBI Taxonomy" id="75948"/>
    <lineage>
        <taxon>Eukaryota</taxon>
        <taxon>Viridiplantae</taxon>
        <taxon>Streptophyta</taxon>
        <taxon>Embryophyta</taxon>
        <taxon>Tracheophyta</taxon>
        <taxon>Spermatophyta</taxon>
        <taxon>Magnoliopsida</taxon>
        <taxon>eudicotyledons</taxon>
        <taxon>Gunneridae</taxon>
        <taxon>Pentapetalae</taxon>
        <taxon>asterids</taxon>
        <taxon>campanulids</taxon>
        <taxon>Asterales</taxon>
        <taxon>Asteraceae</taxon>
        <taxon>Cichorioideae</taxon>
        <taxon>Cichorieae</taxon>
        <taxon>Lactucinae</taxon>
        <taxon>Lactuca</taxon>
    </lineage>
</organism>
<evidence type="ECO:0000256" key="3">
    <source>
        <dbReference type="ARBA" id="ARBA00023187"/>
    </source>
</evidence>
<evidence type="ECO:0000256" key="2">
    <source>
        <dbReference type="ARBA" id="ARBA00022728"/>
    </source>
</evidence>
<keyword evidence="2" id="KW-0747">Spliceosome</keyword>
<accession>A0AA35VD29</accession>
<dbReference type="Gene3D" id="3.30.70.330">
    <property type="match status" value="1"/>
</dbReference>
<name>A0AA35VD29_LACSI</name>
<dbReference type="SUPFAM" id="SSF54928">
    <property type="entry name" value="RNA-binding domain, RBD"/>
    <property type="match status" value="1"/>
</dbReference>
<reference evidence="6" key="1">
    <citation type="submission" date="2023-04" db="EMBL/GenBank/DDBJ databases">
        <authorList>
            <person name="Vijverberg K."/>
            <person name="Xiong W."/>
            <person name="Schranz E."/>
        </authorList>
    </citation>
    <scope>NUCLEOTIDE SEQUENCE</scope>
</reference>
<dbReference type="InterPro" id="IPR035979">
    <property type="entry name" value="RBD_domain_sf"/>
</dbReference>
<evidence type="ECO:0000313" key="6">
    <source>
        <dbReference type="EMBL" id="CAI9266454.1"/>
    </source>
</evidence>
<proteinExistence type="predicted"/>
<dbReference type="PROSITE" id="PS50102">
    <property type="entry name" value="RRM"/>
    <property type="match status" value="1"/>
</dbReference>
<dbReference type="GO" id="GO:0003723">
    <property type="term" value="F:RNA binding"/>
    <property type="evidence" value="ECO:0007669"/>
    <property type="project" value="UniProtKB-UniRule"/>
</dbReference>
<dbReference type="GO" id="GO:0005681">
    <property type="term" value="C:spliceosomal complex"/>
    <property type="evidence" value="ECO:0007669"/>
    <property type="project" value="UniProtKB-KW"/>
</dbReference>
<gene>
    <name evidence="6" type="ORF">LSALG_LOCUS7008</name>
</gene>
<keyword evidence="4" id="KW-0694">RNA-binding</keyword>
<dbReference type="SMART" id="SM00360">
    <property type="entry name" value="RRM"/>
    <property type="match status" value="1"/>
</dbReference>
<evidence type="ECO:0000256" key="4">
    <source>
        <dbReference type="PROSITE-ProRule" id="PRU00176"/>
    </source>
</evidence>
<sequence length="139" mass="15513">MENWTDVRRRKAPTKSQTGLDETSFFVLNIPTGVTKEEFRKIFKPFGELTDIYFGGRKGKNGKYFGFIRFKGVRDVGSLEAGLNGMLCRNHKLDINIAKHERKLPKSFIKTGSKNHKSTLIPAGGGFVGSRSYAKVIGA</sequence>
<dbReference type="CDD" id="cd00590">
    <property type="entry name" value="RRM_SF"/>
    <property type="match status" value="1"/>
</dbReference>
<keyword evidence="1" id="KW-0507">mRNA processing</keyword>
<feature type="domain" description="RRM" evidence="5">
    <location>
        <begin position="23"/>
        <end position="100"/>
    </location>
</feature>
<dbReference type="Proteomes" id="UP001177003">
    <property type="component" value="Chromosome 1"/>
</dbReference>
<protein>
    <recommendedName>
        <fullName evidence="5">RRM domain-containing protein</fullName>
    </recommendedName>
</protein>
<dbReference type="GO" id="GO:0006397">
    <property type="term" value="P:mRNA processing"/>
    <property type="evidence" value="ECO:0007669"/>
    <property type="project" value="UniProtKB-KW"/>
</dbReference>
<dbReference type="InterPro" id="IPR012677">
    <property type="entry name" value="Nucleotide-bd_a/b_plait_sf"/>
</dbReference>
<keyword evidence="3" id="KW-0508">mRNA splicing</keyword>
<dbReference type="InterPro" id="IPR050907">
    <property type="entry name" value="SRSF"/>
</dbReference>
<dbReference type="PANTHER" id="PTHR23147">
    <property type="entry name" value="SERINE/ARGININE RICH SPLICING FACTOR"/>
    <property type="match status" value="1"/>
</dbReference>
<dbReference type="InterPro" id="IPR000504">
    <property type="entry name" value="RRM_dom"/>
</dbReference>
<keyword evidence="7" id="KW-1185">Reference proteome</keyword>
<evidence type="ECO:0000256" key="1">
    <source>
        <dbReference type="ARBA" id="ARBA00022664"/>
    </source>
</evidence>
<dbReference type="GO" id="GO:0008380">
    <property type="term" value="P:RNA splicing"/>
    <property type="evidence" value="ECO:0007669"/>
    <property type="project" value="UniProtKB-KW"/>
</dbReference>
<dbReference type="EMBL" id="OX465077">
    <property type="protein sequence ID" value="CAI9266454.1"/>
    <property type="molecule type" value="Genomic_DNA"/>
</dbReference>